<organism evidence="4 5">
    <name type="scientific">Amphibalanus amphitrite</name>
    <name type="common">Striped barnacle</name>
    <name type="synonym">Balanus amphitrite</name>
    <dbReference type="NCBI Taxonomy" id="1232801"/>
    <lineage>
        <taxon>Eukaryota</taxon>
        <taxon>Metazoa</taxon>
        <taxon>Ecdysozoa</taxon>
        <taxon>Arthropoda</taxon>
        <taxon>Crustacea</taxon>
        <taxon>Multicrustacea</taxon>
        <taxon>Cirripedia</taxon>
        <taxon>Thoracica</taxon>
        <taxon>Thoracicalcarea</taxon>
        <taxon>Balanomorpha</taxon>
        <taxon>Balanoidea</taxon>
        <taxon>Balanidae</taxon>
        <taxon>Amphibalaninae</taxon>
        <taxon>Amphibalanus</taxon>
    </lineage>
</organism>
<name>A0A6A4X8T8_AMPAM</name>
<reference evidence="4 5" key="1">
    <citation type="submission" date="2019-07" db="EMBL/GenBank/DDBJ databases">
        <title>Draft genome assembly of a fouling barnacle, Amphibalanus amphitrite (Darwin, 1854): The first reference genome for Thecostraca.</title>
        <authorList>
            <person name="Kim W."/>
        </authorList>
    </citation>
    <scope>NUCLEOTIDE SEQUENCE [LARGE SCALE GENOMIC DNA]</scope>
    <source>
        <strain evidence="4">SNU_AA5</strain>
        <tissue evidence="4">Soma without cirri and trophi</tissue>
    </source>
</reference>
<dbReference type="InterPro" id="IPR017245">
    <property type="entry name" value="BLOC-1_complex_su-3"/>
</dbReference>
<feature type="region of interest" description="Disordered" evidence="3">
    <location>
        <begin position="1"/>
        <end position="66"/>
    </location>
</feature>
<evidence type="ECO:0000313" key="5">
    <source>
        <dbReference type="Proteomes" id="UP000440578"/>
    </source>
</evidence>
<dbReference type="PANTHER" id="PTHR31974">
    <property type="entry name" value="BIOGENESIS OF LYSOSOME-RELATED ORGANELLES COMPLEX 1 SUBUNIT 3"/>
    <property type="match status" value="1"/>
</dbReference>
<comment type="caution">
    <text evidence="4">The sequence shown here is derived from an EMBL/GenBank/DDBJ whole genome shotgun (WGS) entry which is preliminary data.</text>
</comment>
<dbReference type="EMBL" id="VIIS01000289">
    <property type="protein sequence ID" value="KAF0310821.1"/>
    <property type="molecule type" value="Genomic_DNA"/>
</dbReference>
<dbReference type="Proteomes" id="UP000440578">
    <property type="component" value="Unassembled WGS sequence"/>
</dbReference>
<feature type="compositionally biased region" description="Acidic residues" evidence="3">
    <location>
        <begin position="12"/>
        <end position="22"/>
    </location>
</feature>
<keyword evidence="5" id="KW-1185">Reference proteome</keyword>
<feature type="compositionally biased region" description="Pro residues" evidence="3">
    <location>
        <begin position="48"/>
        <end position="61"/>
    </location>
</feature>
<accession>A0A6A4X8T8</accession>
<sequence length="150" mass="16422">MASRSVIHPGEESESSADEAYSDNEVLTSADNDEIDTSAVPAASCAPTSPPATVPRKPPPPRSDRFADSLLHQKLREANINLRNSIKHQVTAPYLKATKNVQNLTYSLSKIQASMSEVCLQLQQIRDDLRATEEKTSDIVSSDFLVDVKI</sequence>
<gene>
    <name evidence="4" type="ORF">FJT64_018303</name>
</gene>
<proteinExistence type="inferred from homology"/>
<dbReference type="PANTHER" id="PTHR31974:SF2">
    <property type="entry name" value="BIOGENESIS OF LYSOSOME-RELATED ORGANELLES COMPLEX 1 SUBUNIT 3"/>
    <property type="match status" value="1"/>
</dbReference>
<feature type="compositionally biased region" description="Low complexity" evidence="3">
    <location>
        <begin position="37"/>
        <end position="47"/>
    </location>
</feature>
<comment type="similarity">
    <text evidence="1">Belongs to the BLOC1S3 family.</text>
</comment>
<evidence type="ECO:0000313" key="4">
    <source>
        <dbReference type="EMBL" id="KAF0310821.1"/>
    </source>
</evidence>
<evidence type="ECO:0000256" key="1">
    <source>
        <dbReference type="ARBA" id="ARBA00008942"/>
    </source>
</evidence>
<dbReference type="AlphaFoldDB" id="A0A6A4X8T8"/>
<dbReference type="Pfam" id="PF15753">
    <property type="entry name" value="BLOC1S3"/>
    <property type="match status" value="1"/>
</dbReference>
<dbReference type="GO" id="GO:0031083">
    <property type="term" value="C:BLOC-1 complex"/>
    <property type="evidence" value="ECO:0007669"/>
    <property type="project" value="TreeGrafter"/>
</dbReference>
<evidence type="ECO:0000256" key="3">
    <source>
        <dbReference type="SAM" id="MobiDB-lite"/>
    </source>
</evidence>
<protein>
    <recommendedName>
        <fullName evidence="2">Biogenesis of lysosome-related organelles complex 1 subunit 3</fullName>
    </recommendedName>
</protein>
<evidence type="ECO:0000256" key="2">
    <source>
        <dbReference type="ARBA" id="ARBA00019581"/>
    </source>
</evidence>